<dbReference type="OrthoDB" id="329835at2759"/>
<proteinExistence type="predicted"/>
<dbReference type="AlphaFoldDB" id="A0A9N9R6H3"/>
<keyword evidence="7" id="KW-0560">Oxidoreductase</keyword>
<dbReference type="PANTHER" id="PTHR43775">
    <property type="entry name" value="FATTY ACID SYNTHASE"/>
    <property type="match status" value="1"/>
</dbReference>
<dbReference type="SUPFAM" id="SSF51735">
    <property type="entry name" value="NAD(P)-binding Rossmann-fold domains"/>
    <property type="match status" value="1"/>
</dbReference>
<dbReference type="GO" id="GO:0016491">
    <property type="term" value="F:oxidoreductase activity"/>
    <property type="evidence" value="ECO:0007669"/>
    <property type="project" value="UniProtKB-KW"/>
</dbReference>
<keyword evidence="8" id="KW-0443">Lipid metabolism</keyword>
<name>A0A9N9R6H3_9NEOP</name>
<evidence type="ECO:0000256" key="4">
    <source>
        <dbReference type="ARBA" id="ARBA00022679"/>
    </source>
</evidence>
<dbReference type="Gene3D" id="3.40.50.720">
    <property type="entry name" value="NAD(P)-binding Rossmann-like Domain"/>
    <property type="match status" value="1"/>
</dbReference>
<keyword evidence="4" id="KW-0808">Transferase</keyword>
<keyword evidence="5" id="KW-0276">Fatty acid metabolism</keyword>
<evidence type="ECO:0000256" key="5">
    <source>
        <dbReference type="ARBA" id="ARBA00022832"/>
    </source>
</evidence>
<evidence type="ECO:0000256" key="8">
    <source>
        <dbReference type="ARBA" id="ARBA00023098"/>
    </source>
</evidence>
<dbReference type="InterPro" id="IPR020843">
    <property type="entry name" value="ER"/>
</dbReference>
<evidence type="ECO:0000313" key="13">
    <source>
        <dbReference type="Proteomes" id="UP001153714"/>
    </source>
</evidence>
<dbReference type="SMART" id="SM00829">
    <property type="entry name" value="PKS_ER"/>
    <property type="match status" value="1"/>
</dbReference>
<evidence type="ECO:0000256" key="7">
    <source>
        <dbReference type="ARBA" id="ARBA00023002"/>
    </source>
</evidence>
<dbReference type="InterPro" id="IPR049391">
    <property type="entry name" value="FAS_pseudo-KR"/>
</dbReference>
<dbReference type="Pfam" id="PF00107">
    <property type="entry name" value="ADH_zinc_N"/>
    <property type="match status" value="1"/>
</dbReference>
<evidence type="ECO:0000313" key="12">
    <source>
        <dbReference type="EMBL" id="CAG9791195.1"/>
    </source>
</evidence>
<reference evidence="12" key="2">
    <citation type="submission" date="2022-10" db="EMBL/GenBank/DDBJ databases">
        <authorList>
            <consortium name="ENA_rothamsted_submissions"/>
            <consortium name="culmorum"/>
            <person name="King R."/>
        </authorList>
    </citation>
    <scope>NUCLEOTIDE SEQUENCE</scope>
</reference>
<evidence type="ECO:0000256" key="3">
    <source>
        <dbReference type="ARBA" id="ARBA00022553"/>
    </source>
</evidence>
<evidence type="ECO:0000256" key="6">
    <source>
        <dbReference type="ARBA" id="ARBA00022857"/>
    </source>
</evidence>
<dbReference type="InterPro" id="IPR050091">
    <property type="entry name" value="PKS_NRPS_Biosynth_Enz"/>
</dbReference>
<dbReference type="GO" id="GO:0006633">
    <property type="term" value="P:fatty acid biosynthetic process"/>
    <property type="evidence" value="ECO:0007669"/>
    <property type="project" value="UniProtKB-KW"/>
</dbReference>
<evidence type="ECO:0000259" key="11">
    <source>
        <dbReference type="SMART" id="SM00829"/>
    </source>
</evidence>
<keyword evidence="10" id="KW-0511">Multifunctional enzyme</keyword>
<keyword evidence="13" id="KW-1185">Reference proteome</keyword>
<evidence type="ECO:0000256" key="2">
    <source>
        <dbReference type="ARBA" id="ARBA00022516"/>
    </source>
</evidence>
<dbReference type="GO" id="GO:0004312">
    <property type="term" value="F:fatty acid synthase activity"/>
    <property type="evidence" value="ECO:0007669"/>
    <property type="project" value="TreeGrafter"/>
</dbReference>
<protein>
    <recommendedName>
        <fullName evidence="11">Enoyl reductase (ER) domain-containing protein</fullName>
    </recommendedName>
</protein>
<dbReference type="PANTHER" id="PTHR43775:SF7">
    <property type="entry name" value="FATTY ACID SYNTHASE"/>
    <property type="match status" value="1"/>
</dbReference>
<dbReference type="InterPro" id="IPR036291">
    <property type="entry name" value="NAD(P)-bd_dom_sf"/>
</dbReference>
<organism evidence="12 13">
    <name type="scientific">Diatraea saccharalis</name>
    <name type="common">sugarcane borer</name>
    <dbReference type="NCBI Taxonomy" id="40085"/>
    <lineage>
        <taxon>Eukaryota</taxon>
        <taxon>Metazoa</taxon>
        <taxon>Ecdysozoa</taxon>
        <taxon>Arthropoda</taxon>
        <taxon>Hexapoda</taxon>
        <taxon>Insecta</taxon>
        <taxon>Pterygota</taxon>
        <taxon>Neoptera</taxon>
        <taxon>Endopterygota</taxon>
        <taxon>Lepidoptera</taxon>
        <taxon>Glossata</taxon>
        <taxon>Ditrysia</taxon>
        <taxon>Pyraloidea</taxon>
        <taxon>Crambidae</taxon>
        <taxon>Crambinae</taxon>
        <taxon>Diatraea</taxon>
    </lineage>
</organism>
<evidence type="ECO:0000256" key="10">
    <source>
        <dbReference type="ARBA" id="ARBA00023268"/>
    </source>
</evidence>
<feature type="domain" description="Enoyl reductase (ER)" evidence="11">
    <location>
        <begin position="278"/>
        <end position="500"/>
    </location>
</feature>
<dbReference type="EMBL" id="OU893334">
    <property type="protein sequence ID" value="CAG9791195.1"/>
    <property type="molecule type" value="Genomic_DNA"/>
</dbReference>
<dbReference type="Gene3D" id="3.90.180.10">
    <property type="entry name" value="Medium-chain alcohol dehydrogenases, catalytic domain"/>
    <property type="match status" value="2"/>
</dbReference>
<dbReference type="Pfam" id="PF21149">
    <property type="entry name" value="FAS_pseudo-KR"/>
    <property type="match status" value="1"/>
</dbReference>
<accession>A0A9N9R6H3</accession>
<keyword evidence="9" id="KW-0275">Fatty acid biosynthesis</keyword>
<reference evidence="12" key="1">
    <citation type="submission" date="2021-12" db="EMBL/GenBank/DDBJ databases">
        <authorList>
            <person name="King R."/>
        </authorList>
    </citation>
    <scope>NUCLEOTIDE SEQUENCE</scope>
</reference>
<dbReference type="FunFam" id="3.40.50.720:FF:000209">
    <property type="entry name" value="Polyketide synthase Pks12"/>
    <property type="match status" value="1"/>
</dbReference>
<keyword evidence="1" id="KW-0596">Phosphopantetheine</keyword>
<evidence type="ECO:0000256" key="9">
    <source>
        <dbReference type="ARBA" id="ARBA00023160"/>
    </source>
</evidence>
<keyword evidence="2" id="KW-0444">Lipid biosynthesis</keyword>
<evidence type="ECO:0000256" key="1">
    <source>
        <dbReference type="ARBA" id="ARBA00022450"/>
    </source>
</evidence>
<sequence>MKIEDAIRANLQLVLENIQTFKVKTIEYVDEEYKKNNLEPIITTVAEVLEDMPLTQADLLVISEKTYENLSTNITVENKSLSGESNAVIFIGANLLKRDNVLQKGITTLREKCFIISREKERPDPNPCSDKYDIVSIHDTGMEYIILLRKKVKTKPAKFVKITADDLSFSWIDKVKEVLIKSEKVVLYSEKEHINGLLGLVNCLRREPGGEIVCGMLIADSSAPLFNPDLEIYEKQLNKDLSINIFQDGQWGTYRHLLLGDLDIVRVYHAFINTTTIGDLSSLRWLEGPIKPGQVFKNPDSVMIHVMIGQLQHGESILIHAGSGGVGQAAINVALHYGCEVFTTVGNAEKRAFIKKLFPQLKDSHIGNSRDTSFEDMIHRETKGKGVDMVLNSLSDEKLHASMRCLCYRGRFLEIGVFDINNNTAINMYCFRKEISFHGIMLNYIFDQSDDLKQRLQNLLLFGIESGAVRPLTYCTFEKNQVESAFRYMAAGKHIGKVIIARKLKLF</sequence>
<keyword evidence="6" id="KW-0521">NADP</keyword>
<dbReference type="CDD" id="cd05195">
    <property type="entry name" value="enoyl_red"/>
    <property type="match status" value="1"/>
</dbReference>
<dbReference type="Proteomes" id="UP001153714">
    <property type="component" value="Chromosome 3"/>
</dbReference>
<gene>
    <name evidence="12" type="ORF">DIATSA_LOCUS8821</name>
</gene>
<keyword evidence="3" id="KW-0597">Phosphoprotein</keyword>
<dbReference type="InterPro" id="IPR013149">
    <property type="entry name" value="ADH-like_C"/>
</dbReference>